<dbReference type="OrthoDB" id="5919496at2759"/>
<protein>
    <submittedName>
        <fullName evidence="2">Parafibromin</fullName>
    </submittedName>
</protein>
<evidence type="ECO:0000313" key="2">
    <source>
        <dbReference type="EMBL" id="CDW54371.1"/>
    </source>
</evidence>
<dbReference type="AlphaFoldDB" id="A0A077Z2W1"/>
<organism evidence="2 3">
    <name type="scientific">Trichuris trichiura</name>
    <name type="common">Whipworm</name>
    <name type="synonym">Trichocephalus trichiurus</name>
    <dbReference type="NCBI Taxonomy" id="36087"/>
    <lineage>
        <taxon>Eukaryota</taxon>
        <taxon>Metazoa</taxon>
        <taxon>Ecdysozoa</taxon>
        <taxon>Nematoda</taxon>
        <taxon>Enoplea</taxon>
        <taxon>Dorylaimia</taxon>
        <taxon>Trichinellida</taxon>
        <taxon>Trichuridae</taxon>
        <taxon>Trichuris</taxon>
    </lineage>
</organism>
<reference evidence="2" key="2">
    <citation type="submission" date="2014-03" db="EMBL/GenBank/DDBJ databases">
        <title>The whipworm genome and dual-species transcriptomics of an intimate host-pathogen interaction.</title>
        <authorList>
            <person name="Foth B.J."/>
            <person name="Tsai I.J."/>
            <person name="Reid A.J."/>
            <person name="Bancroft A.J."/>
            <person name="Nichol S."/>
            <person name="Tracey A."/>
            <person name="Holroyd N."/>
            <person name="Cotton J.A."/>
            <person name="Stanley E.J."/>
            <person name="Zarowiecki M."/>
            <person name="Liu J.Z."/>
            <person name="Huckvale T."/>
            <person name="Cooper P.J."/>
            <person name="Grencis R.K."/>
            <person name="Berriman M."/>
        </authorList>
    </citation>
    <scope>NUCLEOTIDE SEQUENCE [LARGE SCALE GENOMIC DNA]</scope>
</reference>
<reference evidence="2" key="1">
    <citation type="submission" date="2014-01" db="EMBL/GenBank/DDBJ databases">
        <authorList>
            <person name="Aslett M."/>
        </authorList>
    </citation>
    <scope>NUCLEOTIDE SEQUENCE</scope>
</reference>
<keyword evidence="3" id="KW-1185">Reference proteome</keyword>
<feature type="compositionally biased region" description="Polar residues" evidence="1">
    <location>
        <begin position="207"/>
        <end position="218"/>
    </location>
</feature>
<dbReference type="Proteomes" id="UP000030665">
    <property type="component" value="Unassembled WGS sequence"/>
</dbReference>
<evidence type="ECO:0000256" key="1">
    <source>
        <dbReference type="SAM" id="MobiDB-lite"/>
    </source>
</evidence>
<gene>
    <name evidence="2" type="ORF">TTRE_0000264101</name>
</gene>
<proteinExistence type="predicted"/>
<accession>A0A077Z2W1</accession>
<feature type="region of interest" description="Disordered" evidence="1">
    <location>
        <begin position="166"/>
        <end position="218"/>
    </location>
</feature>
<name>A0A077Z2W1_TRITR</name>
<feature type="compositionally biased region" description="Pro residues" evidence="1">
    <location>
        <begin position="191"/>
        <end position="203"/>
    </location>
</feature>
<evidence type="ECO:0000313" key="3">
    <source>
        <dbReference type="Proteomes" id="UP000030665"/>
    </source>
</evidence>
<dbReference type="EMBL" id="HG805893">
    <property type="protein sequence ID" value="CDW54371.1"/>
    <property type="molecule type" value="Genomic_DNA"/>
</dbReference>
<sequence>MARVGQNEVVLEEVGDVSFAIMLSSSSRALVVALLFCCSPPGGSRPEQKAGPDISGLSSRDGLLVNLLYASTLEEKRRSPVARQTNIDFPVVQPSSAQLPPELGPASAVSTLWFPVHAEQPSPAVSSVQGSAPAVISAPVIHTGPQQPPSSSAGVAHSRIILFPPNEHSADSALPTPPPLPTGAFIDPNMLPKPPGSLKPLPPSSSQSNDTPAVDQSA</sequence>